<comment type="caution">
    <text evidence="3">The sequence shown here is derived from an EMBL/GenBank/DDBJ whole genome shotgun (WGS) entry which is preliminary data.</text>
</comment>
<dbReference type="InterPro" id="IPR012312">
    <property type="entry name" value="Hemerythrin-like"/>
</dbReference>
<evidence type="ECO:0000313" key="4">
    <source>
        <dbReference type="Proteomes" id="UP000737171"/>
    </source>
</evidence>
<evidence type="ECO:0000313" key="3">
    <source>
        <dbReference type="EMBL" id="NRF68130.1"/>
    </source>
</evidence>
<keyword evidence="4" id="KW-1185">Reference proteome</keyword>
<feature type="domain" description="Hemerythrin-like" evidence="2">
    <location>
        <begin position="62"/>
        <end position="154"/>
    </location>
</feature>
<dbReference type="Pfam" id="PF01814">
    <property type="entry name" value="Hemerythrin"/>
    <property type="match status" value="1"/>
</dbReference>
<name>A0ABX2EHK3_9BURK</name>
<protein>
    <submittedName>
        <fullName evidence="3">Hemerythrin domain-containing protein</fullName>
    </submittedName>
</protein>
<dbReference type="RefSeq" id="WP_173123498.1">
    <property type="nucleotide sequence ID" value="NZ_JABRWJ010000004.1"/>
</dbReference>
<feature type="region of interest" description="Disordered" evidence="1">
    <location>
        <begin position="180"/>
        <end position="201"/>
    </location>
</feature>
<dbReference type="Proteomes" id="UP000737171">
    <property type="component" value="Unassembled WGS sequence"/>
</dbReference>
<dbReference type="Gene3D" id="1.20.120.520">
    <property type="entry name" value="nmb1532 protein domain like"/>
    <property type="match status" value="1"/>
</dbReference>
<evidence type="ECO:0000256" key="1">
    <source>
        <dbReference type="SAM" id="MobiDB-lite"/>
    </source>
</evidence>
<gene>
    <name evidence="3" type="ORF">HLB44_14145</name>
</gene>
<evidence type="ECO:0000259" key="2">
    <source>
        <dbReference type="Pfam" id="PF01814"/>
    </source>
</evidence>
<sequence>MTPSSMPFSPPPIGPLPWLATCVDTEFAAGDSVLDVLLAGQAMTRCLMARYTRLRAQGPSADPLRAGLARRLCAELAVQLQIEEELFYPELRQVLIDSAPVDQAEVEHECMRELSTRLMDMAPDDPMFDARVMVLGELLELHLAREAQQIYPMALRAPLDFSALGLALVQRRDELLADIADSAGGERLENESADPVGEPPR</sequence>
<organism evidence="3 4">
    <name type="scientific">Pseudaquabacterium terrae</name>
    <dbReference type="NCBI Taxonomy" id="2732868"/>
    <lineage>
        <taxon>Bacteria</taxon>
        <taxon>Pseudomonadati</taxon>
        <taxon>Pseudomonadota</taxon>
        <taxon>Betaproteobacteria</taxon>
        <taxon>Burkholderiales</taxon>
        <taxon>Sphaerotilaceae</taxon>
        <taxon>Pseudaquabacterium</taxon>
    </lineage>
</organism>
<dbReference type="EMBL" id="JABRWJ010000004">
    <property type="protein sequence ID" value="NRF68130.1"/>
    <property type="molecule type" value="Genomic_DNA"/>
</dbReference>
<reference evidence="3 4" key="1">
    <citation type="submission" date="2020-05" db="EMBL/GenBank/DDBJ databases">
        <title>Aquincola sp. isolate from soil.</title>
        <authorList>
            <person name="Han J."/>
            <person name="Kim D.-U."/>
        </authorList>
    </citation>
    <scope>NUCLEOTIDE SEQUENCE [LARGE SCALE GENOMIC DNA]</scope>
    <source>
        <strain evidence="3 4">S2</strain>
    </source>
</reference>
<accession>A0ABX2EHK3</accession>
<proteinExistence type="predicted"/>